<dbReference type="Proteomes" id="UP000309601">
    <property type="component" value="Unassembled WGS sequence"/>
</dbReference>
<organism evidence="8 15">
    <name type="scientific">Wallemia mellicola</name>
    <dbReference type="NCBI Taxonomy" id="1708541"/>
    <lineage>
        <taxon>Eukaryota</taxon>
        <taxon>Fungi</taxon>
        <taxon>Dikarya</taxon>
        <taxon>Basidiomycota</taxon>
        <taxon>Wallemiomycotina</taxon>
        <taxon>Wallemiomycetes</taxon>
        <taxon>Wallemiales</taxon>
        <taxon>Wallemiaceae</taxon>
        <taxon>Wallemia</taxon>
    </lineage>
</organism>
<evidence type="ECO:0000313" key="12">
    <source>
        <dbReference type="Proteomes" id="UP000305647"/>
    </source>
</evidence>
<feature type="transmembrane region" description="Helical" evidence="6">
    <location>
        <begin position="73"/>
        <end position="93"/>
    </location>
</feature>
<dbReference type="Proteomes" id="UP000307169">
    <property type="component" value="Unassembled WGS sequence"/>
</dbReference>
<dbReference type="PROSITE" id="PS50850">
    <property type="entry name" value="MFS"/>
    <property type="match status" value="1"/>
</dbReference>
<evidence type="ECO:0000313" key="9">
    <source>
        <dbReference type="EMBL" id="TIC00845.1"/>
    </source>
</evidence>
<accession>A0A4T0TK48</accession>
<keyword evidence="2 6" id="KW-0812">Transmembrane</keyword>
<dbReference type="Pfam" id="PF07690">
    <property type="entry name" value="MFS_1"/>
    <property type="match status" value="1"/>
</dbReference>
<evidence type="ECO:0000256" key="3">
    <source>
        <dbReference type="ARBA" id="ARBA00022989"/>
    </source>
</evidence>
<evidence type="ECO:0000313" key="11">
    <source>
        <dbReference type="EMBL" id="TIC65277.1"/>
    </source>
</evidence>
<dbReference type="OMA" id="PMACFAY"/>
<reference evidence="12 13" key="1">
    <citation type="submission" date="2019-03" db="EMBL/GenBank/DDBJ databases">
        <title>Sequencing 25 genomes of Wallemia mellicola.</title>
        <authorList>
            <person name="Gostincar C."/>
        </authorList>
    </citation>
    <scope>NUCLEOTIDE SEQUENCE [LARGE SCALE GENOMIC DNA]</scope>
    <source>
        <strain evidence="9 13">EXF-1262</strain>
        <strain evidence="11 14">EXF-1274</strain>
        <strain evidence="8 15">EXF-6152</strain>
        <strain evidence="10 12">EXF-8738</strain>
    </source>
</reference>
<evidence type="ECO:0000313" key="10">
    <source>
        <dbReference type="EMBL" id="TIC30520.1"/>
    </source>
</evidence>
<feature type="domain" description="Major facilitator superfamily (MFS) profile" evidence="7">
    <location>
        <begin position="75"/>
        <end position="503"/>
    </location>
</feature>
<feature type="transmembrane region" description="Helical" evidence="6">
    <location>
        <begin position="113"/>
        <end position="130"/>
    </location>
</feature>
<feature type="region of interest" description="Disordered" evidence="5">
    <location>
        <begin position="1"/>
        <end position="42"/>
    </location>
</feature>
<evidence type="ECO:0000313" key="14">
    <source>
        <dbReference type="Proteomes" id="UP000309601"/>
    </source>
</evidence>
<evidence type="ECO:0000256" key="4">
    <source>
        <dbReference type="ARBA" id="ARBA00023136"/>
    </source>
</evidence>
<dbReference type="EMBL" id="SPRW01000022">
    <property type="protein sequence ID" value="TIC65277.1"/>
    <property type="molecule type" value="Genomic_DNA"/>
</dbReference>
<dbReference type="EMBL" id="SPRC01000022">
    <property type="protein sequence ID" value="TIB79660.1"/>
    <property type="molecule type" value="Genomic_DNA"/>
</dbReference>
<evidence type="ECO:0000256" key="2">
    <source>
        <dbReference type="ARBA" id="ARBA00022692"/>
    </source>
</evidence>
<proteinExistence type="predicted"/>
<evidence type="ECO:0000256" key="1">
    <source>
        <dbReference type="ARBA" id="ARBA00004141"/>
    </source>
</evidence>
<dbReference type="CDD" id="cd17323">
    <property type="entry name" value="MFS_Tpo1_MDR_like"/>
    <property type="match status" value="1"/>
</dbReference>
<evidence type="ECO:0000256" key="6">
    <source>
        <dbReference type="SAM" id="Phobius"/>
    </source>
</evidence>
<keyword evidence="4 6" id="KW-0472">Membrane</keyword>
<evidence type="ECO:0000313" key="15">
    <source>
        <dbReference type="Proteomes" id="UP000310685"/>
    </source>
</evidence>
<name>A0A4T0TK48_9BASI</name>
<feature type="compositionally biased region" description="Basic and acidic residues" evidence="5">
    <location>
        <begin position="18"/>
        <end position="39"/>
    </location>
</feature>
<dbReference type="EMBL" id="SPRO01000018">
    <property type="protein sequence ID" value="TIC30520.1"/>
    <property type="molecule type" value="Genomic_DNA"/>
</dbReference>
<feature type="transmembrane region" description="Helical" evidence="6">
    <location>
        <begin position="305"/>
        <end position="331"/>
    </location>
</feature>
<keyword evidence="3 6" id="KW-1133">Transmembrane helix</keyword>
<dbReference type="InterPro" id="IPR011701">
    <property type="entry name" value="MFS"/>
</dbReference>
<dbReference type="Proteomes" id="UP000310685">
    <property type="component" value="Unassembled WGS sequence"/>
</dbReference>
<feature type="transmembrane region" description="Helical" evidence="6">
    <location>
        <begin position="475"/>
        <end position="498"/>
    </location>
</feature>
<evidence type="ECO:0000313" key="13">
    <source>
        <dbReference type="Proteomes" id="UP000307169"/>
    </source>
</evidence>
<evidence type="ECO:0000256" key="5">
    <source>
        <dbReference type="SAM" id="MobiDB-lite"/>
    </source>
</evidence>
<feature type="transmembrane region" description="Helical" evidence="6">
    <location>
        <begin position="409"/>
        <end position="436"/>
    </location>
</feature>
<dbReference type="GO" id="GO:0005886">
    <property type="term" value="C:plasma membrane"/>
    <property type="evidence" value="ECO:0007669"/>
    <property type="project" value="TreeGrafter"/>
</dbReference>
<dbReference type="InterPro" id="IPR036259">
    <property type="entry name" value="MFS_trans_sf"/>
</dbReference>
<protein>
    <submittedName>
        <fullName evidence="8">MFS general substrate transporter</fullName>
    </submittedName>
</protein>
<evidence type="ECO:0000259" key="7">
    <source>
        <dbReference type="PROSITE" id="PS50850"/>
    </source>
</evidence>
<feature type="transmembrane region" description="Helical" evidence="6">
    <location>
        <begin position="142"/>
        <end position="163"/>
    </location>
</feature>
<dbReference type="AlphaFoldDB" id="A0A4T0TK48"/>
<feature type="transmembrane region" description="Helical" evidence="6">
    <location>
        <begin position="169"/>
        <end position="190"/>
    </location>
</feature>
<feature type="transmembrane region" description="Helical" evidence="6">
    <location>
        <begin position="384"/>
        <end position="403"/>
    </location>
</feature>
<feature type="transmembrane region" description="Helical" evidence="6">
    <location>
        <begin position="343"/>
        <end position="363"/>
    </location>
</feature>
<dbReference type="Gene3D" id="1.20.1250.20">
    <property type="entry name" value="MFS general substrate transporter like domains"/>
    <property type="match status" value="1"/>
</dbReference>
<feature type="transmembrane region" description="Helical" evidence="6">
    <location>
        <begin position="232"/>
        <end position="249"/>
    </location>
</feature>
<dbReference type="EMBL" id="SPRH01000020">
    <property type="protein sequence ID" value="TIC00845.1"/>
    <property type="molecule type" value="Genomic_DNA"/>
</dbReference>
<feature type="compositionally biased region" description="Basic and acidic residues" evidence="5">
    <location>
        <begin position="526"/>
        <end position="536"/>
    </location>
</feature>
<dbReference type="PANTHER" id="PTHR23502:SF45">
    <property type="entry name" value="MAJOR FACILITATOR SUPERFAMILY (MFS) PROFILE DOMAIN-CONTAINING PROTEIN"/>
    <property type="match status" value="1"/>
</dbReference>
<dbReference type="Proteomes" id="UP000305647">
    <property type="component" value="Unassembled WGS sequence"/>
</dbReference>
<dbReference type="FunFam" id="1.20.1250.20:FF:000082">
    <property type="entry name" value="MFS multidrug transporter, putative"/>
    <property type="match status" value="1"/>
</dbReference>
<feature type="compositionally biased region" description="Polar residues" evidence="5">
    <location>
        <begin position="516"/>
        <end position="525"/>
    </location>
</feature>
<dbReference type="PANTHER" id="PTHR23502">
    <property type="entry name" value="MAJOR FACILITATOR SUPERFAMILY"/>
    <property type="match status" value="1"/>
</dbReference>
<dbReference type="GO" id="GO:0022857">
    <property type="term" value="F:transmembrane transporter activity"/>
    <property type="evidence" value="ECO:0007669"/>
    <property type="project" value="InterPro"/>
</dbReference>
<feature type="transmembrane region" description="Helical" evidence="6">
    <location>
        <begin position="202"/>
        <end position="220"/>
    </location>
</feature>
<comment type="caution">
    <text evidence="8">The sequence shown here is derived from an EMBL/GenBank/DDBJ whole genome shotgun (WGS) entry which is preliminary data.</text>
</comment>
<dbReference type="InterPro" id="IPR020846">
    <property type="entry name" value="MFS_dom"/>
</dbReference>
<dbReference type="SUPFAM" id="SSF103473">
    <property type="entry name" value="MFS general substrate transporter"/>
    <property type="match status" value="1"/>
</dbReference>
<comment type="subcellular location">
    <subcellularLocation>
        <location evidence="1">Membrane</location>
        <topology evidence="1">Multi-pass membrane protein</topology>
    </subcellularLocation>
</comment>
<feature type="region of interest" description="Disordered" evidence="5">
    <location>
        <begin position="516"/>
        <end position="536"/>
    </location>
</feature>
<gene>
    <name evidence="11" type="ORF">E3Q02_02277</name>
    <name evidence="10" type="ORF">E3Q10_02088</name>
    <name evidence="9" type="ORF">E3Q17_02051</name>
    <name evidence="8" type="ORF">E3Q22_02382</name>
</gene>
<feature type="transmembrane region" description="Helical" evidence="6">
    <location>
        <begin position="448"/>
        <end position="469"/>
    </location>
</feature>
<evidence type="ECO:0000313" key="8">
    <source>
        <dbReference type="EMBL" id="TIB79660.1"/>
    </source>
</evidence>
<sequence length="536" mass="59801">MSGLKKSNIPTTIFPQDKTSEHVEHPVDNGRRASEPHLADEDDVDSREKKVIIVRFEDNDPENPENWSNIRKWVTTILLCLMTLFIGLATSAYSVGINDMTAEFGVSAEVGQVGMFVFNASFALVPLFLAPLSEYIGRNPIYLVNYACFVAFFFQLGFAQNIWTAIIGRFFSGCFGAAGTTMVGGTLSDIWRTHERAGPMSLFTWAAVFGTIAAPIYSGWIDLKLGWRWIEWIQLIANFTLLVLECFLLKETRGAVLLARRAKKMRQETGDDSFRAPSELEADSFKTLLHNSSTRALMLLVKEPVVLFFSIWISFAWGIIFLFFSCIPLTFQNNHGWNVGQQGFPYISLAFGTFLGFATNFLQDHLYQKATVKNGGVPVPEARLYGAQVGAILLPVGMFWYGWTLFPNIHYIVPIIALTPIILGIYHIFLAVYNYLADSYGEFSSSAVAAQGFMRNLFAASFPLFATYMFNGMGLQYACTMLAIIGCLCAPLPFILFFKGESIRARSQYASGQTGIAQKMETQTSDVEKQSRSSSN</sequence>